<organism evidence="2 3">
    <name type="scientific">Reichenbachiella agariperforans</name>
    <dbReference type="NCBI Taxonomy" id="156994"/>
    <lineage>
        <taxon>Bacteria</taxon>
        <taxon>Pseudomonadati</taxon>
        <taxon>Bacteroidota</taxon>
        <taxon>Cytophagia</taxon>
        <taxon>Cytophagales</taxon>
        <taxon>Reichenbachiellaceae</taxon>
        <taxon>Reichenbachiella</taxon>
    </lineage>
</organism>
<gene>
    <name evidence="2" type="ORF">SAMN04488028_105234</name>
</gene>
<dbReference type="InterPro" id="IPR039315">
    <property type="entry name" value="CheW"/>
</dbReference>
<reference evidence="3" key="1">
    <citation type="submission" date="2016-11" db="EMBL/GenBank/DDBJ databases">
        <authorList>
            <person name="Varghese N."/>
            <person name="Submissions S."/>
        </authorList>
    </citation>
    <scope>NUCLEOTIDE SEQUENCE [LARGE SCALE GENOMIC DNA]</scope>
    <source>
        <strain evidence="3">DSM 26134</strain>
    </source>
</reference>
<dbReference type="AlphaFoldDB" id="A0A1M6T0K6"/>
<dbReference type="Gene3D" id="2.30.30.40">
    <property type="entry name" value="SH3 Domains"/>
    <property type="match status" value="1"/>
</dbReference>
<dbReference type="EMBL" id="FRAA01000005">
    <property type="protein sequence ID" value="SHK50474.1"/>
    <property type="molecule type" value="Genomic_DNA"/>
</dbReference>
<dbReference type="GO" id="GO:0005829">
    <property type="term" value="C:cytosol"/>
    <property type="evidence" value="ECO:0007669"/>
    <property type="project" value="TreeGrafter"/>
</dbReference>
<feature type="domain" description="CheW-like" evidence="1">
    <location>
        <begin position="15"/>
        <end position="159"/>
    </location>
</feature>
<dbReference type="PANTHER" id="PTHR22617">
    <property type="entry name" value="CHEMOTAXIS SENSOR HISTIDINE KINASE-RELATED"/>
    <property type="match status" value="1"/>
</dbReference>
<accession>A0A1M6T0K6</accession>
<dbReference type="STRING" id="156994.SAMN04488028_105234"/>
<evidence type="ECO:0000259" key="1">
    <source>
        <dbReference type="PROSITE" id="PS50851"/>
    </source>
</evidence>
<dbReference type="InterPro" id="IPR002545">
    <property type="entry name" value="CheW-lke_dom"/>
</dbReference>
<name>A0A1M6T0K6_REIAG</name>
<dbReference type="GO" id="GO:0006935">
    <property type="term" value="P:chemotaxis"/>
    <property type="evidence" value="ECO:0007669"/>
    <property type="project" value="InterPro"/>
</dbReference>
<dbReference type="SMART" id="SM00260">
    <property type="entry name" value="CheW"/>
    <property type="match status" value="1"/>
</dbReference>
<dbReference type="SUPFAM" id="SSF50341">
    <property type="entry name" value="CheW-like"/>
    <property type="match status" value="1"/>
</dbReference>
<dbReference type="PANTHER" id="PTHR22617:SF41">
    <property type="entry name" value="CHEMOTAXIS SIGNAL TRANSDUCTION SYSTEM ADAPTOR PROTEIN CHEW"/>
    <property type="match status" value="1"/>
</dbReference>
<dbReference type="GO" id="GO:0007165">
    <property type="term" value="P:signal transduction"/>
    <property type="evidence" value="ECO:0007669"/>
    <property type="project" value="InterPro"/>
</dbReference>
<evidence type="ECO:0000313" key="3">
    <source>
        <dbReference type="Proteomes" id="UP000184474"/>
    </source>
</evidence>
<dbReference type="Pfam" id="PF01584">
    <property type="entry name" value="CheW"/>
    <property type="match status" value="1"/>
</dbReference>
<dbReference type="Gene3D" id="2.40.50.180">
    <property type="entry name" value="CheA-289, Domain 4"/>
    <property type="match status" value="1"/>
</dbReference>
<keyword evidence="3" id="KW-1185">Reference proteome</keyword>
<sequence>MSSLLDSEVKEILDLRSFLTFDLNEQTFAVPVESVVEIQDMTAITKIPNAATHMAGVQNLRGKILPVIDTRVKFGLPPVVDTVDTCIVVIDMEVEEEKVLVGALVDAVEEVISIPATEIQSSKSIEAKFDLEFVSGMFKQDEKFILMLDLNKVFALDDDNKVSVDNIKQA</sequence>
<dbReference type="RefSeq" id="WP_073123436.1">
    <property type="nucleotide sequence ID" value="NZ_FRAA01000005.1"/>
</dbReference>
<dbReference type="Proteomes" id="UP000184474">
    <property type="component" value="Unassembled WGS sequence"/>
</dbReference>
<evidence type="ECO:0000313" key="2">
    <source>
        <dbReference type="EMBL" id="SHK50474.1"/>
    </source>
</evidence>
<dbReference type="PROSITE" id="PS50851">
    <property type="entry name" value="CHEW"/>
    <property type="match status" value="1"/>
</dbReference>
<proteinExistence type="predicted"/>
<protein>
    <submittedName>
        <fullName evidence="2">Purine-binding chemotaxis protein CheW</fullName>
    </submittedName>
</protein>
<dbReference type="InterPro" id="IPR036061">
    <property type="entry name" value="CheW-like_dom_sf"/>
</dbReference>